<dbReference type="PANTHER" id="PTHR43078:SF6">
    <property type="entry name" value="UDP-GLUCURONIC ACID DECARBOXYLASE 1"/>
    <property type="match status" value="1"/>
</dbReference>
<dbReference type="GO" id="GO:0005737">
    <property type="term" value="C:cytoplasm"/>
    <property type="evidence" value="ECO:0007669"/>
    <property type="project" value="TreeGrafter"/>
</dbReference>
<comment type="subcellular location">
    <subcellularLocation>
        <location evidence="2">Golgi apparatus membrane</location>
        <topology evidence="2">Single-pass type II membrane protein</topology>
    </subcellularLocation>
    <subcellularLocation>
        <location evidence="12">Golgi apparatus</location>
        <location evidence="12">Golgi stack membrane</location>
    </subcellularLocation>
</comment>
<dbReference type="GO" id="GO:0042732">
    <property type="term" value="P:D-xylose metabolic process"/>
    <property type="evidence" value="ECO:0007669"/>
    <property type="project" value="InterPro"/>
</dbReference>
<keyword evidence="5" id="KW-0735">Signal-anchor</keyword>
<keyword evidence="4" id="KW-0210">Decarboxylase</keyword>
<evidence type="ECO:0000256" key="6">
    <source>
        <dbReference type="ARBA" id="ARBA00022989"/>
    </source>
</evidence>
<comment type="cofactor">
    <cofactor evidence="1">
        <name>NAD(+)</name>
        <dbReference type="ChEBI" id="CHEBI:57540"/>
    </cofactor>
</comment>
<dbReference type="RefSeq" id="WP_130478929.1">
    <property type="nucleotide sequence ID" value="NZ_SFCC01000018.1"/>
</dbReference>
<dbReference type="Proteomes" id="UP000292003">
    <property type="component" value="Unassembled WGS sequence"/>
</dbReference>
<dbReference type="GO" id="GO:0033320">
    <property type="term" value="P:UDP-D-xylose biosynthetic process"/>
    <property type="evidence" value="ECO:0007669"/>
    <property type="project" value="UniProtKB-UniPathway"/>
</dbReference>
<sequence>MRTVVTGGAGFVGSHLCERLLRSGDRVVCVDNLVTGSRDNLEAFDGHPAFEFVEADVTEGVPVRGPVDRVLHLACPASPRHYLGMPTRTLLTGSLGTQHALELAMRHGARFLLASTSEVYGDPLVHPQPETYWGNVNPIGPRSVYDEAKRYAEAWTSACRREFGADTVIARIFNTYGPRMRADDGRMIPAFVGQALAGEPLTVHGDGTQTRSVCYVDDTVRGLIALAGSDLAGPVNIGNPQELPVRQLAGEILELTGSTARLTYVEAAEDDPRRRCPDIEVARTRLGWRPLVGLREGLARTVDWFAARTAPALAD</sequence>
<dbReference type="GO" id="GO:0048040">
    <property type="term" value="F:UDP-glucuronate decarboxylase activity"/>
    <property type="evidence" value="ECO:0007669"/>
    <property type="project" value="TreeGrafter"/>
</dbReference>
<evidence type="ECO:0000256" key="7">
    <source>
        <dbReference type="ARBA" id="ARBA00023027"/>
    </source>
</evidence>
<evidence type="ECO:0000259" key="13">
    <source>
        <dbReference type="Pfam" id="PF01370"/>
    </source>
</evidence>
<proteinExistence type="predicted"/>
<evidence type="ECO:0000313" key="15">
    <source>
        <dbReference type="Proteomes" id="UP000292003"/>
    </source>
</evidence>
<evidence type="ECO:0000256" key="11">
    <source>
        <dbReference type="ARBA" id="ARBA00023239"/>
    </source>
</evidence>
<dbReference type="SUPFAM" id="SSF51735">
    <property type="entry name" value="NAD(P)-binding Rossmann-fold domains"/>
    <property type="match status" value="1"/>
</dbReference>
<dbReference type="FunFam" id="3.40.50.720:FF:000065">
    <property type="entry name" value="UDP-glucuronic acid decarboxylase 1"/>
    <property type="match status" value="1"/>
</dbReference>
<keyword evidence="15" id="KW-1185">Reference proteome</keyword>
<dbReference type="GO" id="GO:0070403">
    <property type="term" value="F:NAD+ binding"/>
    <property type="evidence" value="ECO:0007669"/>
    <property type="project" value="InterPro"/>
</dbReference>
<dbReference type="Gene3D" id="3.40.50.720">
    <property type="entry name" value="NAD(P)-binding Rossmann-like Domain"/>
    <property type="match status" value="1"/>
</dbReference>
<evidence type="ECO:0000256" key="12">
    <source>
        <dbReference type="ARBA" id="ARBA00037859"/>
    </source>
</evidence>
<evidence type="ECO:0000256" key="3">
    <source>
        <dbReference type="ARBA" id="ARBA00022692"/>
    </source>
</evidence>
<keyword evidence="10" id="KW-0325">Glycoprotein</keyword>
<evidence type="ECO:0000256" key="8">
    <source>
        <dbReference type="ARBA" id="ARBA00023034"/>
    </source>
</evidence>
<name>A0A4Q7J0H8_9PSEU</name>
<protein>
    <submittedName>
        <fullName evidence="14">SDR family oxidoreductase</fullName>
    </submittedName>
</protein>
<keyword evidence="8" id="KW-0333">Golgi apparatus</keyword>
<gene>
    <name evidence="14" type="ORF">EWH70_30040</name>
</gene>
<comment type="caution">
    <text evidence="14">The sequence shown here is derived from an EMBL/GenBank/DDBJ whole genome shotgun (WGS) entry which is preliminary data.</text>
</comment>
<organism evidence="14 15">
    <name type="scientific">Amycolatopsis suaedae</name>
    <dbReference type="NCBI Taxonomy" id="2510978"/>
    <lineage>
        <taxon>Bacteria</taxon>
        <taxon>Bacillati</taxon>
        <taxon>Actinomycetota</taxon>
        <taxon>Actinomycetes</taxon>
        <taxon>Pseudonocardiales</taxon>
        <taxon>Pseudonocardiaceae</taxon>
        <taxon>Amycolatopsis</taxon>
    </lineage>
</organism>
<evidence type="ECO:0000256" key="2">
    <source>
        <dbReference type="ARBA" id="ARBA00004323"/>
    </source>
</evidence>
<dbReference type="PANTHER" id="PTHR43078">
    <property type="entry name" value="UDP-GLUCURONIC ACID DECARBOXYLASE-RELATED"/>
    <property type="match status" value="1"/>
</dbReference>
<feature type="domain" description="NAD-dependent epimerase/dehydratase" evidence="13">
    <location>
        <begin position="4"/>
        <end position="238"/>
    </location>
</feature>
<evidence type="ECO:0000256" key="1">
    <source>
        <dbReference type="ARBA" id="ARBA00001911"/>
    </source>
</evidence>
<keyword evidence="11" id="KW-0456">Lyase</keyword>
<dbReference type="Gene3D" id="3.90.25.10">
    <property type="entry name" value="UDP-galactose 4-epimerase, domain 1"/>
    <property type="match status" value="1"/>
</dbReference>
<dbReference type="AlphaFoldDB" id="A0A4Q7J0H8"/>
<dbReference type="UniPathway" id="UPA00796">
    <property type="reaction ID" value="UER00771"/>
</dbReference>
<evidence type="ECO:0000256" key="4">
    <source>
        <dbReference type="ARBA" id="ARBA00022793"/>
    </source>
</evidence>
<keyword evidence="6" id="KW-1133">Transmembrane helix</keyword>
<dbReference type="OrthoDB" id="9801785at2"/>
<dbReference type="InterPro" id="IPR036291">
    <property type="entry name" value="NAD(P)-bd_dom_sf"/>
</dbReference>
<accession>A0A4Q7J0H8</accession>
<keyword evidence="3" id="KW-0812">Transmembrane</keyword>
<evidence type="ECO:0000256" key="5">
    <source>
        <dbReference type="ARBA" id="ARBA00022968"/>
    </source>
</evidence>
<reference evidence="14 15" key="1">
    <citation type="submission" date="2019-02" db="EMBL/GenBank/DDBJ databases">
        <title>Draft genome sequence of Amycolatopsis sp. 8-3EHSu isolated from roots of Suaeda maritima.</title>
        <authorList>
            <person name="Duangmal K."/>
            <person name="Chantavorakit T."/>
        </authorList>
    </citation>
    <scope>NUCLEOTIDE SEQUENCE [LARGE SCALE GENOMIC DNA]</scope>
    <source>
        <strain evidence="14 15">8-3EHSu</strain>
    </source>
</reference>
<evidence type="ECO:0000313" key="14">
    <source>
        <dbReference type="EMBL" id="RZQ60228.1"/>
    </source>
</evidence>
<dbReference type="InterPro" id="IPR044516">
    <property type="entry name" value="UXS-like"/>
</dbReference>
<evidence type="ECO:0000256" key="10">
    <source>
        <dbReference type="ARBA" id="ARBA00023180"/>
    </source>
</evidence>
<dbReference type="Pfam" id="PF01370">
    <property type="entry name" value="Epimerase"/>
    <property type="match status" value="1"/>
</dbReference>
<dbReference type="InterPro" id="IPR001509">
    <property type="entry name" value="Epimerase_deHydtase"/>
</dbReference>
<evidence type="ECO:0000256" key="9">
    <source>
        <dbReference type="ARBA" id="ARBA00023136"/>
    </source>
</evidence>
<keyword evidence="9" id="KW-0472">Membrane</keyword>
<dbReference type="EMBL" id="SFCC01000018">
    <property type="protein sequence ID" value="RZQ60228.1"/>
    <property type="molecule type" value="Genomic_DNA"/>
</dbReference>
<keyword evidence="7" id="KW-0520">NAD</keyword>
<dbReference type="CDD" id="cd05230">
    <property type="entry name" value="UGD_SDR_e"/>
    <property type="match status" value="1"/>
</dbReference>